<feature type="compositionally biased region" description="Acidic residues" evidence="7">
    <location>
        <begin position="644"/>
        <end position="657"/>
    </location>
</feature>
<feature type="domain" description="PRP1 splicing factor N-terminal" evidence="8">
    <location>
        <begin position="597"/>
        <end position="742"/>
    </location>
</feature>
<protein>
    <recommendedName>
        <fullName evidence="8">PRP1 splicing factor N-terminal domain-containing protein</fullName>
    </recommendedName>
</protein>
<dbReference type="Pfam" id="PF06424">
    <property type="entry name" value="PRP1_N"/>
    <property type="match status" value="1"/>
</dbReference>
<evidence type="ECO:0000256" key="2">
    <source>
        <dbReference type="ARBA" id="ARBA00022664"/>
    </source>
</evidence>
<keyword evidence="5" id="KW-0539">Nucleus</keyword>
<dbReference type="InterPro" id="IPR045075">
    <property type="entry name" value="Syf1-like"/>
</dbReference>
<evidence type="ECO:0000256" key="4">
    <source>
        <dbReference type="ARBA" id="ARBA00023187"/>
    </source>
</evidence>
<dbReference type="Proteomes" id="UP000717515">
    <property type="component" value="Unassembled WGS sequence"/>
</dbReference>
<dbReference type="SUPFAM" id="SSF48452">
    <property type="entry name" value="TPR-like"/>
    <property type="match status" value="3"/>
</dbReference>
<dbReference type="GO" id="GO:0046540">
    <property type="term" value="C:U4/U6 x U5 tri-snRNP complex"/>
    <property type="evidence" value="ECO:0007669"/>
    <property type="project" value="TreeGrafter"/>
</dbReference>
<dbReference type="FunFam" id="1.25.40.10:FF:000649">
    <property type="entry name" value="mRNA splicing factor (Prp1/Zer1), putative"/>
    <property type="match status" value="1"/>
</dbReference>
<gene>
    <name evidence="9" type="ORF">KVV02_002503</name>
</gene>
<dbReference type="PANTHER" id="PTHR11246">
    <property type="entry name" value="PRE-MRNA SPLICING FACTOR"/>
    <property type="match status" value="1"/>
</dbReference>
<dbReference type="PANTHER" id="PTHR11246:SF1">
    <property type="entry name" value="PRE-MRNA-PROCESSING FACTOR 6"/>
    <property type="match status" value="1"/>
</dbReference>
<accession>A0A9P8A6X1</accession>
<dbReference type="InterPro" id="IPR012334">
    <property type="entry name" value="Pectin_lyas_fold"/>
</dbReference>
<evidence type="ECO:0000256" key="3">
    <source>
        <dbReference type="ARBA" id="ARBA00022737"/>
    </source>
</evidence>
<dbReference type="EMBL" id="JAIFTL010000058">
    <property type="protein sequence ID" value="KAG9324725.1"/>
    <property type="molecule type" value="Genomic_DNA"/>
</dbReference>
<dbReference type="FunFam" id="1.25.40.10:FF:000256">
    <property type="entry name" value="Probable pre-mRNA splicing factor prp1"/>
    <property type="match status" value="1"/>
</dbReference>
<dbReference type="InterPro" id="IPR011990">
    <property type="entry name" value="TPR-like_helical_dom_sf"/>
</dbReference>
<dbReference type="GO" id="GO:0000244">
    <property type="term" value="P:spliceosomal tri-snRNP complex assembly"/>
    <property type="evidence" value="ECO:0007669"/>
    <property type="project" value="TreeGrafter"/>
</dbReference>
<dbReference type="Pfam" id="PF13432">
    <property type="entry name" value="TPR_16"/>
    <property type="match status" value="2"/>
</dbReference>
<feature type="region of interest" description="Disordered" evidence="7">
    <location>
        <begin position="689"/>
        <end position="709"/>
    </location>
</feature>
<dbReference type="InterPro" id="IPR019734">
    <property type="entry name" value="TPR_rpt"/>
</dbReference>
<evidence type="ECO:0000313" key="9">
    <source>
        <dbReference type="EMBL" id="KAG9324725.1"/>
    </source>
</evidence>
<reference evidence="9" key="1">
    <citation type="submission" date="2021-07" db="EMBL/GenBank/DDBJ databases">
        <title>Draft genome of Mortierella alpina, strain LL118, isolated from an aspen leaf litter sample.</title>
        <authorList>
            <person name="Yang S."/>
            <person name="Vinatzer B.A."/>
        </authorList>
    </citation>
    <scope>NUCLEOTIDE SEQUENCE</scope>
    <source>
        <strain evidence="9">LL118</strain>
    </source>
</reference>
<dbReference type="InterPro" id="IPR003107">
    <property type="entry name" value="HAT"/>
</dbReference>
<evidence type="ECO:0000313" key="10">
    <source>
        <dbReference type="Proteomes" id="UP000717515"/>
    </source>
</evidence>
<evidence type="ECO:0000256" key="5">
    <source>
        <dbReference type="ARBA" id="ARBA00023242"/>
    </source>
</evidence>
<dbReference type="GO" id="GO:0071013">
    <property type="term" value="C:catalytic step 2 spliceosome"/>
    <property type="evidence" value="ECO:0007669"/>
    <property type="project" value="TreeGrafter"/>
</dbReference>
<keyword evidence="4" id="KW-0508">mRNA splicing</keyword>
<keyword evidence="6" id="KW-0802">TPR repeat</keyword>
<name>A0A9P8A6X1_MORAP</name>
<evidence type="ECO:0000256" key="7">
    <source>
        <dbReference type="SAM" id="MobiDB-lite"/>
    </source>
</evidence>
<feature type="region of interest" description="Disordered" evidence="7">
    <location>
        <begin position="19"/>
        <end position="78"/>
    </location>
</feature>
<comment type="caution">
    <text evidence="9">The sequence shown here is derived from an EMBL/GenBank/DDBJ whole genome shotgun (WGS) entry which is preliminary data.</text>
</comment>
<evidence type="ECO:0000256" key="1">
    <source>
        <dbReference type="ARBA" id="ARBA00004123"/>
    </source>
</evidence>
<proteinExistence type="predicted"/>
<evidence type="ECO:0000259" key="8">
    <source>
        <dbReference type="Pfam" id="PF06424"/>
    </source>
</evidence>
<dbReference type="Gene3D" id="1.25.40.10">
    <property type="entry name" value="Tetratricopeptide repeat domain"/>
    <property type="match status" value="3"/>
</dbReference>
<dbReference type="InterPro" id="IPR010491">
    <property type="entry name" value="PRP1_N"/>
</dbReference>
<feature type="compositionally biased region" description="Polar residues" evidence="7">
    <location>
        <begin position="47"/>
        <end position="57"/>
    </location>
</feature>
<keyword evidence="3" id="KW-0677">Repeat</keyword>
<dbReference type="SMART" id="SM00028">
    <property type="entry name" value="TPR"/>
    <property type="match status" value="4"/>
</dbReference>
<evidence type="ECO:0000256" key="6">
    <source>
        <dbReference type="PROSITE-ProRule" id="PRU00339"/>
    </source>
</evidence>
<dbReference type="Gene3D" id="2.160.20.10">
    <property type="entry name" value="Single-stranded right-handed beta-helix, Pectin lyase-like"/>
    <property type="match status" value="1"/>
</dbReference>
<dbReference type="InterPro" id="IPR011050">
    <property type="entry name" value="Pectin_lyase_fold/virulence"/>
</dbReference>
<comment type="subcellular location">
    <subcellularLocation>
        <location evidence="1">Nucleus</location>
    </subcellularLocation>
</comment>
<dbReference type="SUPFAM" id="SSF51126">
    <property type="entry name" value="Pectin lyase-like"/>
    <property type="match status" value="1"/>
</dbReference>
<keyword evidence="2" id="KW-0507">mRNA processing</keyword>
<organism evidence="9 10">
    <name type="scientific">Mortierella alpina</name>
    <name type="common">Oleaginous fungus</name>
    <name type="synonym">Mortierella renispora</name>
    <dbReference type="NCBI Taxonomy" id="64518"/>
    <lineage>
        <taxon>Eukaryota</taxon>
        <taxon>Fungi</taxon>
        <taxon>Fungi incertae sedis</taxon>
        <taxon>Mucoromycota</taxon>
        <taxon>Mortierellomycotina</taxon>
        <taxon>Mortierellomycetes</taxon>
        <taxon>Mortierellales</taxon>
        <taxon>Mortierellaceae</taxon>
        <taxon>Mortierella</taxon>
    </lineage>
</organism>
<dbReference type="PROSITE" id="PS50005">
    <property type="entry name" value="TPR"/>
    <property type="match status" value="1"/>
</dbReference>
<feature type="repeat" description="TPR" evidence="6">
    <location>
        <begin position="1258"/>
        <end position="1291"/>
    </location>
</feature>
<sequence>MTSITKRAGKLLGNIVREYVDKSKSRPEEQEQNHENVDHAAGYPQAEPQQHSGSGFFQQPFIAPPLEDSSTQPQRPAESFTDNAVLEALKLPDEHNNTVPDFSRVGYREGHVSIPVVPDRVVVEPSSTQGEDDTARIQAAIDQVSGMPLEPLSEGGAMVRGAVLLKAGVYRVAGALVFHSSGVVLRGEGQDETGTIVVATGAIQRDFILVNGMLRSEMGSVEVQMSKARSKEMMPTNAYKNPKRPVTYTRAGVYIPVGETFIPVESTVGYNVGDRIVVERPGSDEWIRDIGMDQLPPRPGSEASVQWKKDTFTFRFERTIVGVDPSLGILEVDIPLVMSLDPKYPPAKIYELIYKAPMISDVGIENLRLLSECDPADPEDEKHAWYAVVLDNVCNGWVANVTTMHFVSGIFASTWSRFVTIQDCSVLYPVSKPKEGGRRYMFNLSGQMGLVKGCFTNNARHDFITLGRVCGPNVFVDSTGVDANNDTGPHERWAMGTLYDNITCNTINVRQRLWKGTGQGWSGAYQVVYNCTAKSDSSCFQDAPGSTNWIIGFTGGQTAKPEFSAQSTKVLSANAPVEPPPNRIMFGATKDFLGKAAPPGYIAGLGRGATGFTTRSDIGPAREGPTEADIAKLQEQARRKAAENGDDDDERYQDPDNETGLFNTAPYEADDEEADQIYDAIDAKRDERRKARREAREKEEQDKLNKERPKIQDQFADLKRGLNAVSAEEWENLPEVGNIAGKNRKKANLREKFAPVPDSLLPRAQEEMATTLDSQPSGLSTPAPGAMTNFREIGEANKQVLRLRLDRMADSASGQTTIDPKGYLTGLNSVAVMSETEIGDLKKARLLLKSVITTNPKHAPGWRAAARLEELAGKLTDARQIIDKGCIECPKDEDNWLEAARLNNTDNAKKILANAVKQIPQSVKIWLQAAQLETTSKGKKTVIRRALDYVPNSVKLWKTAVELEDDPNNARILLARAVELVPLSVELWIALARLETYENAQRVLNQARVKIPTSHEIWITAFCLQEANDKDVERLVAMAVKKLSMMESSLSRDQWLEEAEKCETNGFVKTCQAIVRATVGMGIEEADLKSTWMEDAELAIKHQSYETARAIYAHALRTFPSKKSIWRRAALLEKAHGTKESLEELLVRSVKYCPQAEFLWLMGAKEKWVGGDVPGARAILDAAFEANPNSEQIWLAAVKLEAENGEHGRAEMLLSKAREKADTMKVWMKSAVLERQLGKIPEALQLLDQGLVKYPNADKLWMIRGQILVDRGDVQKARENFNRALKSCPKSVPLWLLASRLEEKAGLLTKSRALLDKARLLNPKTPELWLESVRIELRGNNVSFGKTQMAKALQECSSSGLLWSEAVWLETRAQRKGKIVDALKKSENSAHVLITAARLFWSDRQVEKARSWFLRAEKADSDLGDAWAWHYKFEVEHGDEAKKKELVMRCRASEPRHGEYWQAVTKDLKNAGKALEDILILVAASLPPNAVA</sequence>
<feature type="region of interest" description="Disordered" evidence="7">
    <location>
        <begin position="636"/>
        <end position="674"/>
    </location>
</feature>
<dbReference type="SMART" id="SM00386">
    <property type="entry name" value="HAT"/>
    <property type="match status" value="9"/>
</dbReference>
<feature type="compositionally biased region" description="Basic and acidic residues" evidence="7">
    <location>
        <begin position="19"/>
        <end position="38"/>
    </location>
</feature>